<accession>A0A137P0B3</accession>
<comment type="similarity">
    <text evidence="2">Belongs to the major facilitator superfamily. Monocarboxylate porter (TC 2.A.1.13) family.</text>
</comment>
<dbReference type="Proteomes" id="UP000070444">
    <property type="component" value="Unassembled WGS sequence"/>
</dbReference>
<sequence>MEEKKEKLSIENSYIPEINEDKNNYIDKLDSKYSWLQSITGLLVHAALFGTIGSFGVYLAEYLQTDFKDQSPTLLALIGSLGSGLYALFSIPAGILVSKVNHRIVMLVGAFMFGFGLILASFAQQNQVWLLFLGQSVFFAIG</sequence>
<keyword evidence="3" id="KW-0472">Membrane</keyword>
<name>A0A137P0B3_CONC2</name>
<evidence type="ECO:0000313" key="5">
    <source>
        <dbReference type="Proteomes" id="UP000070444"/>
    </source>
</evidence>
<evidence type="ECO:0000313" key="4">
    <source>
        <dbReference type="EMBL" id="KXN68485.1"/>
    </source>
</evidence>
<dbReference type="SUPFAM" id="SSF103473">
    <property type="entry name" value="MFS general substrate transporter"/>
    <property type="match status" value="1"/>
</dbReference>
<gene>
    <name evidence="4" type="ORF">CONCODRAFT_9244</name>
</gene>
<feature type="transmembrane region" description="Helical" evidence="3">
    <location>
        <begin position="72"/>
        <end position="97"/>
    </location>
</feature>
<feature type="non-terminal residue" evidence="4">
    <location>
        <position position="142"/>
    </location>
</feature>
<feature type="transmembrane region" description="Helical" evidence="3">
    <location>
        <begin position="104"/>
        <end position="123"/>
    </location>
</feature>
<feature type="transmembrane region" description="Helical" evidence="3">
    <location>
        <begin position="39"/>
        <end position="60"/>
    </location>
</feature>
<dbReference type="GO" id="GO:0016020">
    <property type="term" value="C:membrane"/>
    <property type="evidence" value="ECO:0007669"/>
    <property type="project" value="UniProtKB-SubCell"/>
</dbReference>
<dbReference type="PANTHER" id="PTHR11360:SF284">
    <property type="entry name" value="EG:103B4.3 PROTEIN-RELATED"/>
    <property type="match status" value="1"/>
</dbReference>
<dbReference type="InterPro" id="IPR050327">
    <property type="entry name" value="Proton-linked_MCT"/>
</dbReference>
<proteinExistence type="inferred from homology"/>
<dbReference type="AlphaFoldDB" id="A0A137P0B3"/>
<dbReference type="Pfam" id="PF07690">
    <property type="entry name" value="MFS_1"/>
    <property type="match status" value="1"/>
</dbReference>
<dbReference type="InterPro" id="IPR036259">
    <property type="entry name" value="MFS_trans_sf"/>
</dbReference>
<keyword evidence="3" id="KW-0812">Transmembrane</keyword>
<dbReference type="OMA" id="VSKVNHR"/>
<evidence type="ECO:0000256" key="2">
    <source>
        <dbReference type="ARBA" id="ARBA00006727"/>
    </source>
</evidence>
<dbReference type="OrthoDB" id="2213137at2759"/>
<comment type="subcellular location">
    <subcellularLocation>
        <location evidence="1">Membrane</location>
        <topology evidence="1">Multi-pass membrane protein</topology>
    </subcellularLocation>
</comment>
<dbReference type="Gene3D" id="1.20.1250.20">
    <property type="entry name" value="MFS general substrate transporter like domains"/>
    <property type="match status" value="1"/>
</dbReference>
<keyword evidence="3" id="KW-1133">Transmembrane helix</keyword>
<dbReference type="PANTHER" id="PTHR11360">
    <property type="entry name" value="MONOCARBOXYLATE TRANSPORTER"/>
    <property type="match status" value="1"/>
</dbReference>
<protein>
    <submittedName>
        <fullName evidence="4">MFS general substrate transporter</fullName>
    </submittedName>
</protein>
<evidence type="ECO:0000256" key="3">
    <source>
        <dbReference type="SAM" id="Phobius"/>
    </source>
</evidence>
<keyword evidence="5" id="KW-1185">Reference proteome</keyword>
<dbReference type="InterPro" id="IPR011701">
    <property type="entry name" value="MFS"/>
</dbReference>
<dbReference type="GO" id="GO:0022857">
    <property type="term" value="F:transmembrane transporter activity"/>
    <property type="evidence" value="ECO:0007669"/>
    <property type="project" value="InterPro"/>
</dbReference>
<dbReference type="EMBL" id="KQ964573">
    <property type="protein sequence ID" value="KXN68485.1"/>
    <property type="molecule type" value="Genomic_DNA"/>
</dbReference>
<evidence type="ECO:0000256" key="1">
    <source>
        <dbReference type="ARBA" id="ARBA00004141"/>
    </source>
</evidence>
<organism evidence="4 5">
    <name type="scientific">Conidiobolus coronatus (strain ATCC 28846 / CBS 209.66 / NRRL 28638)</name>
    <name type="common">Delacroixia coronata</name>
    <dbReference type="NCBI Taxonomy" id="796925"/>
    <lineage>
        <taxon>Eukaryota</taxon>
        <taxon>Fungi</taxon>
        <taxon>Fungi incertae sedis</taxon>
        <taxon>Zoopagomycota</taxon>
        <taxon>Entomophthoromycotina</taxon>
        <taxon>Entomophthoromycetes</taxon>
        <taxon>Entomophthorales</taxon>
        <taxon>Ancylistaceae</taxon>
        <taxon>Conidiobolus</taxon>
    </lineage>
</organism>
<reference evidence="4 5" key="1">
    <citation type="journal article" date="2015" name="Genome Biol. Evol.">
        <title>Phylogenomic analyses indicate that early fungi evolved digesting cell walls of algal ancestors of land plants.</title>
        <authorList>
            <person name="Chang Y."/>
            <person name="Wang S."/>
            <person name="Sekimoto S."/>
            <person name="Aerts A.L."/>
            <person name="Choi C."/>
            <person name="Clum A."/>
            <person name="LaButti K.M."/>
            <person name="Lindquist E.A."/>
            <person name="Yee Ngan C."/>
            <person name="Ohm R.A."/>
            <person name="Salamov A.A."/>
            <person name="Grigoriev I.V."/>
            <person name="Spatafora J.W."/>
            <person name="Berbee M.L."/>
        </authorList>
    </citation>
    <scope>NUCLEOTIDE SEQUENCE [LARGE SCALE GENOMIC DNA]</scope>
    <source>
        <strain evidence="4 5">NRRL 28638</strain>
    </source>
</reference>